<dbReference type="RefSeq" id="WP_157158179.1">
    <property type="nucleotide sequence ID" value="NZ_AP021854.1"/>
</dbReference>
<keyword evidence="2" id="KW-1185">Reference proteome</keyword>
<evidence type="ECO:0000313" key="1">
    <source>
        <dbReference type="EMBL" id="MEY9455704.1"/>
    </source>
</evidence>
<gene>
    <name evidence="1" type="ORF">ABIG07_004652</name>
</gene>
<protein>
    <submittedName>
        <fullName evidence="1">Uncharacterized protein</fullName>
    </submittedName>
</protein>
<dbReference type="Proteomes" id="UP001565369">
    <property type="component" value="Unassembled WGS sequence"/>
</dbReference>
<organism evidence="1 2">
    <name type="scientific">Bradyrhizobium ottawaense</name>
    <dbReference type="NCBI Taxonomy" id="931866"/>
    <lineage>
        <taxon>Bacteria</taxon>
        <taxon>Pseudomonadati</taxon>
        <taxon>Pseudomonadota</taxon>
        <taxon>Alphaproteobacteria</taxon>
        <taxon>Hyphomicrobiales</taxon>
        <taxon>Nitrobacteraceae</taxon>
        <taxon>Bradyrhizobium</taxon>
    </lineage>
</organism>
<dbReference type="EMBL" id="JBGBZJ010000003">
    <property type="protein sequence ID" value="MEY9455704.1"/>
    <property type="molecule type" value="Genomic_DNA"/>
</dbReference>
<accession>A0ABV4FY01</accession>
<reference evidence="1 2" key="1">
    <citation type="submission" date="2024-07" db="EMBL/GenBank/DDBJ databases">
        <title>Genomic Encyclopedia of Type Strains, Phase V (KMG-V): Genome sequencing to study the core and pangenomes of soil and plant-associated prokaryotes.</title>
        <authorList>
            <person name="Whitman W."/>
        </authorList>
    </citation>
    <scope>NUCLEOTIDE SEQUENCE [LARGE SCALE GENOMIC DNA]</scope>
    <source>
        <strain evidence="1 2">USDA 152</strain>
    </source>
</reference>
<name>A0ABV4FY01_9BRAD</name>
<comment type="caution">
    <text evidence="1">The sequence shown here is derived from an EMBL/GenBank/DDBJ whole genome shotgun (WGS) entry which is preliminary data.</text>
</comment>
<proteinExistence type="predicted"/>
<evidence type="ECO:0000313" key="2">
    <source>
        <dbReference type="Proteomes" id="UP001565369"/>
    </source>
</evidence>
<sequence length="57" mass="6336">MSTEKYPADFSGAPVGHWQRGYSDKVTPIIDRFCTVHAKADFRLLAYAQSARCGCVL</sequence>